<evidence type="ECO:0000313" key="3">
    <source>
        <dbReference type="Proteomes" id="UP000318141"/>
    </source>
</evidence>
<accession>A0A562B2G6</accession>
<reference evidence="2 3" key="1">
    <citation type="submission" date="2019-07" db="EMBL/GenBank/DDBJ databases">
        <title>Genome sequencing of lignin-degrading bacterial isolates.</title>
        <authorList>
            <person name="Gladden J."/>
        </authorList>
    </citation>
    <scope>NUCLEOTIDE SEQUENCE [LARGE SCALE GENOMIC DNA]</scope>
    <source>
        <strain evidence="2 3">J11</strain>
    </source>
</reference>
<protein>
    <submittedName>
        <fullName evidence="2">Uncharacterized protein</fullName>
    </submittedName>
</protein>
<evidence type="ECO:0000256" key="1">
    <source>
        <dbReference type="SAM" id="MobiDB-lite"/>
    </source>
</evidence>
<proteinExistence type="predicted"/>
<organism evidence="2 3">
    <name type="scientific">Cupriavidus gilardii J11</name>
    <dbReference type="NCBI Taxonomy" id="936133"/>
    <lineage>
        <taxon>Bacteria</taxon>
        <taxon>Pseudomonadati</taxon>
        <taxon>Pseudomonadota</taxon>
        <taxon>Betaproteobacteria</taxon>
        <taxon>Burkholderiales</taxon>
        <taxon>Burkholderiaceae</taxon>
        <taxon>Cupriavidus</taxon>
    </lineage>
</organism>
<dbReference type="EMBL" id="VLJN01000065">
    <property type="protein sequence ID" value="TWG79313.1"/>
    <property type="molecule type" value="Genomic_DNA"/>
</dbReference>
<keyword evidence="3" id="KW-1185">Reference proteome</keyword>
<sequence>MPQFNSIPSGAGPNAAVNPPSAGPHPSPTEKPHPTGELTLPASPNTTDPAVSISWLPAPLLPYLVALLPLRDANALAATAKRYSGFAASPEAVHRAACVSSLANFIQVEHDTRHAPPPVREAVLLRLAKQIARLPAASRVEACTVLARQVAQLPAASRPEVCAILASNMGHCSLQTLSSMLLALGADLLQDPAVLTCMAPEIQDMKTADALQAVADCWRMGDWGGERLPLISAAMKLSMEAQLQITMRTVVDSMRESLVRMRNTIAEKL</sequence>
<gene>
    <name evidence="2" type="ORF">L602_000700001290</name>
</gene>
<feature type="region of interest" description="Disordered" evidence="1">
    <location>
        <begin position="1"/>
        <end position="44"/>
    </location>
</feature>
<dbReference type="AlphaFoldDB" id="A0A562B2G6"/>
<dbReference type="Proteomes" id="UP000318141">
    <property type="component" value="Unassembled WGS sequence"/>
</dbReference>
<name>A0A562B2G6_9BURK</name>
<comment type="caution">
    <text evidence="2">The sequence shown here is derived from an EMBL/GenBank/DDBJ whole genome shotgun (WGS) entry which is preliminary data.</text>
</comment>
<evidence type="ECO:0000313" key="2">
    <source>
        <dbReference type="EMBL" id="TWG79313.1"/>
    </source>
</evidence>